<dbReference type="Proteomes" id="UP000054564">
    <property type="component" value="Unassembled WGS sequence"/>
</dbReference>
<proteinExistence type="predicted"/>
<gene>
    <name evidence="1" type="ORF">PSTG_01146</name>
</gene>
<dbReference type="AlphaFoldDB" id="A0A0L0W2P3"/>
<dbReference type="PANTHER" id="PTHR47072:SF4">
    <property type="entry name" value="MYB_SANT-LIKE DOMAIN-CONTAINING PROTEIN"/>
    <property type="match status" value="1"/>
</dbReference>
<keyword evidence="2" id="KW-1185">Reference proteome</keyword>
<dbReference type="OrthoDB" id="2508113at2759"/>
<name>A0A0L0W2P3_9BASI</name>
<dbReference type="EMBL" id="AJIL01000006">
    <property type="protein sequence ID" value="KNF05747.1"/>
    <property type="molecule type" value="Genomic_DNA"/>
</dbReference>
<protein>
    <submittedName>
        <fullName evidence="1">Uncharacterized protein</fullName>
    </submittedName>
</protein>
<reference evidence="2" key="1">
    <citation type="submission" date="2014-03" db="EMBL/GenBank/DDBJ databases">
        <title>The Genome Sequence of Puccinia striiformis f. sp. tritici PST-78.</title>
        <authorList>
            <consortium name="The Broad Institute Genome Sequencing Platform"/>
            <person name="Cuomo C."/>
            <person name="Hulbert S."/>
            <person name="Chen X."/>
            <person name="Walker B."/>
            <person name="Young S.K."/>
            <person name="Zeng Q."/>
            <person name="Gargeya S."/>
            <person name="Fitzgerald M."/>
            <person name="Haas B."/>
            <person name="Abouelleil A."/>
            <person name="Alvarado L."/>
            <person name="Arachchi H.M."/>
            <person name="Berlin A.M."/>
            <person name="Chapman S.B."/>
            <person name="Goldberg J."/>
            <person name="Griggs A."/>
            <person name="Gujja S."/>
            <person name="Hansen M."/>
            <person name="Howarth C."/>
            <person name="Imamovic A."/>
            <person name="Larimer J."/>
            <person name="McCowan C."/>
            <person name="Montmayeur A."/>
            <person name="Murphy C."/>
            <person name="Neiman D."/>
            <person name="Pearson M."/>
            <person name="Priest M."/>
            <person name="Roberts A."/>
            <person name="Saif S."/>
            <person name="Shea T."/>
            <person name="Sisk P."/>
            <person name="Sykes S."/>
            <person name="Wortman J."/>
            <person name="Nusbaum C."/>
            <person name="Birren B."/>
        </authorList>
    </citation>
    <scope>NUCLEOTIDE SEQUENCE [LARGE SCALE GENOMIC DNA]</scope>
    <source>
        <strain evidence="2">race PST-78</strain>
    </source>
</reference>
<organism evidence="1 2">
    <name type="scientific">Puccinia striiformis f. sp. tritici PST-78</name>
    <dbReference type="NCBI Taxonomy" id="1165861"/>
    <lineage>
        <taxon>Eukaryota</taxon>
        <taxon>Fungi</taxon>
        <taxon>Dikarya</taxon>
        <taxon>Basidiomycota</taxon>
        <taxon>Pucciniomycotina</taxon>
        <taxon>Pucciniomycetes</taxon>
        <taxon>Pucciniales</taxon>
        <taxon>Pucciniaceae</taxon>
        <taxon>Puccinia</taxon>
    </lineage>
</organism>
<accession>A0A0L0W2P3</accession>
<evidence type="ECO:0000313" key="1">
    <source>
        <dbReference type="EMBL" id="KNF05747.1"/>
    </source>
</evidence>
<comment type="caution">
    <text evidence="1">The sequence shown here is derived from an EMBL/GenBank/DDBJ whole genome shotgun (WGS) entry which is preliminary data.</text>
</comment>
<dbReference type="PANTHER" id="PTHR47072">
    <property type="match status" value="1"/>
</dbReference>
<evidence type="ECO:0000313" key="2">
    <source>
        <dbReference type="Proteomes" id="UP000054564"/>
    </source>
</evidence>
<sequence>MADESVWDKIFAAHPRREFNRLVDKPFPLYDLAYSVFNRKSASGKMAALERAPTTTMTVKATPASKHKAAVVNHDNSDIEVDPTSSVTSASTKRICESKTLVIKKAMEGIQGALSTVSKNSKELMGAFTKIALAISGAHSSNTGNHVNTNLSTSINQEMDLSMSQKALDVLANRFLRKVADNMYMALIGIFENKVKACGFLLISKNSTDHISQMWLEREVAKAQKNE</sequence>